<dbReference type="InterPro" id="IPR050979">
    <property type="entry name" value="LD-transpeptidase"/>
</dbReference>
<evidence type="ECO:0000256" key="6">
    <source>
        <dbReference type="ARBA" id="ARBA00022960"/>
    </source>
</evidence>
<evidence type="ECO:0000256" key="9">
    <source>
        <dbReference type="PROSITE-ProRule" id="PRU01373"/>
    </source>
</evidence>
<evidence type="ECO:0000256" key="10">
    <source>
        <dbReference type="SAM" id="SignalP"/>
    </source>
</evidence>
<evidence type="ECO:0000313" key="12">
    <source>
        <dbReference type="EMBL" id="MDQ0503799.1"/>
    </source>
</evidence>
<evidence type="ECO:0000256" key="8">
    <source>
        <dbReference type="ARBA" id="ARBA00023316"/>
    </source>
</evidence>
<evidence type="ECO:0000256" key="7">
    <source>
        <dbReference type="ARBA" id="ARBA00022984"/>
    </source>
</evidence>
<keyword evidence="10" id="KW-0732">Signal</keyword>
<comment type="similarity">
    <text evidence="2">Belongs to the YkuD family.</text>
</comment>
<comment type="caution">
    <text evidence="12">The sequence shown here is derived from an EMBL/GenBank/DDBJ whole genome shotgun (WGS) entry which is preliminary data.</text>
</comment>
<evidence type="ECO:0000256" key="5">
    <source>
        <dbReference type="ARBA" id="ARBA00022801"/>
    </source>
</evidence>
<proteinExistence type="inferred from homology"/>
<organism evidence="12 13">
    <name type="scientific">Xanthobacter agilis</name>
    <dbReference type="NCBI Taxonomy" id="47492"/>
    <lineage>
        <taxon>Bacteria</taxon>
        <taxon>Pseudomonadati</taxon>
        <taxon>Pseudomonadota</taxon>
        <taxon>Alphaproteobacteria</taxon>
        <taxon>Hyphomicrobiales</taxon>
        <taxon>Xanthobacteraceae</taxon>
        <taxon>Xanthobacter</taxon>
    </lineage>
</organism>
<dbReference type="Pfam" id="PF03734">
    <property type="entry name" value="YkuD"/>
    <property type="match status" value="1"/>
</dbReference>
<feature type="active site" description="Proton donor/acceptor" evidence="9">
    <location>
        <position position="178"/>
    </location>
</feature>
<evidence type="ECO:0000256" key="3">
    <source>
        <dbReference type="ARBA" id="ARBA00022676"/>
    </source>
</evidence>
<dbReference type="InterPro" id="IPR005490">
    <property type="entry name" value="LD_TPept_cat_dom"/>
</dbReference>
<name>A0ABU0L9H6_XANAG</name>
<feature type="active site" description="Nucleophile" evidence="9">
    <location>
        <position position="194"/>
    </location>
</feature>
<dbReference type="PANTHER" id="PTHR30582">
    <property type="entry name" value="L,D-TRANSPEPTIDASE"/>
    <property type="match status" value="1"/>
</dbReference>
<dbReference type="Gene3D" id="2.40.440.10">
    <property type="entry name" value="L,D-transpeptidase catalytic domain-like"/>
    <property type="match status" value="1"/>
</dbReference>
<sequence>MASDPRKPEFLTRRLFVLAAPLALAACVTNSPPPVNPMARMYGPIEGEPHPVEAIDITEVDPKYLRQEVDYPRNLPPVAPGTIVVDINDKYLYLVQKDGKALRYGVGVGKQGYSFKGWATVKRKEQWPHWTPTANMIKLQPQRYGPYAAGLPGGEDNPLGPRALYLYDGDRDTMFRIHGTIEPWSIGQQVSSGCIRLLNQDIIDLYGRVPPGTRVYVAG</sequence>
<comment type="pathway">
    <text evidence="1 9">Cell wall biogenesis; peptidoglycan biosynthesis.</text>
</comment>
<dbReference type="RefSeq" id="WP_237344884.1">
    <property type="nucleotide sequence ID" value="NZ_JABWGX010000006.1"/>
</dbReference>
<evidence type="ECO:0000256" key="2">
    <source>
        <dbReference type="ARBA" id="ARBA00005992"/>
    </source>
</evidence>
<keyword evidence="3" id="KW-0328">Glycosyltransferase</keyword>
<keyword evidence="12" id="KW-0449">Lipoprotein</keyword>
<dbReference type="CDD" id="cd16913">
    <property type="entry name" value="YkuD_like"/>
    <property type="match status" value="1"/>
</dbReference>
<feature type="signal peptide" evidence="10">
    <location>
        <begin position="1"/>
        <end position="25"/>
    </location>
</feature>
<gene>
    <name evidence="12" type="ORF">QOZ94_000569</name>
</gene>
<feature type="domain" description="L,D-TPase catalytic" evidence="11">
    <location>
        <begin position="81"/>
        <end position="218"/>
    </location>
</feature>
<keyword evidence="7 9" id="KW-0573">Peptidoglycan synthesis</keyword>
<keyword evidence="4" id="KW-0808">Transferase</keyword>
<dbReference type="PROSITE" id="PS52029">
    <property type="entry name" value="LD_TPASE"/>
    <property type="match status" value="1"/>
</dbReference>
<keyword evidence="8 9" id="KW-0961">Cell wall biogenesis/degradation</keyword>
<keyword evidence="5" id="KW-0378">Hydrolase</keyword>
<keyword evidence="6 9" id="KW-0133">Cell shape</keyword>
<accession>A0ABU0L9H6</accession>
<dbReference type="PANTHER" id="PTHR30582:SF24">
    <property type="entry name" value="L,D-TRANSPEPTIDASE ERFK_SRFK-RELATED"/>
    <property type="match status" value="1"/>
</dbReference>
<dbReference type="InterPro" id="IPR038063">
    <property type="entry name" value="Transpep_catalytic_dom"/>
</dbReference>
<dbReference type="Proteomes" id="UP001241747">
    <property type="component" value="Unassembled WGS sequence"/>
</dbReference>
<evidence type="ECO:0000259" key="11">
    <source>
        <dbReference type="PROSITE" id="PS52029"/>
    </source>
</evidence>
<dbReference type="EMBL" id="JAUSVY010000001">
    <property type="protein sequence ID" value="MDQ0503799.1"/>
    <property type="molecule type" value="Genomic_DNA"/>
</dbReference>
<reference evidence="12 13" key="1">
    <citation type="submission" date="2023-07" db="EMBL/GenBank/DDBJ databases">
        <title>Genomic Encyclopedia of Type Strains, Phase IV (KMG-IV): sequencing the most valuable type-strain genomes for metagenomic binning, comparative biology and taxonomic classification.</title>
        <authorList>
            <person name="Goeker M."/>
        </authorList>
    </citation>
    <scope>NUCLEOTIDE SEQUENCE [LARGE SCALE GENOMIC DNA]</scope>
    <source>
        <strain evidence="12 13">DSM 3770</strain>
    </source>
</reference>
<evidence type="ECO:0000313" key="13">
    <source>
        <dbReference type="Proteomes" id="UP001241747"/>
    </source>
</evidence>
<evidence type="ECO:0000256" key="1">
    <source>
        <dbReference type="ARBA" id="ARBA00004752"/>
    </source>
</evidence>
<evidence type="ECO:0000256" key="4">
    <source>
        <dbReference type="ARBA" id="ARBA00022679"/>
    </source>
</evidence>
<dbReference type="PROSITE" id="PS51257">
    <property type="entry name" value="PROKAR_LIPOPROTEIN"/>
    <property type="match status" value="1"/>
</dbReference>
<dbReference type="SUPFAM" id="SSF141523">
    <property type="entry name" value="L,D-transpeptidase catalytic domain-like"/>
    <property type="match status" value="1"/>
</dbReference>
<feature type="chain" id="PRO_5045959940" evidence="10">
    <location>
        <begin position="26"/>
        <end position="219"/>
    </location>
</feature>
<keyword evidence="13" id="KW-1185">Reference proteome</keyword>
<protein>
    <submittedName>
        <fullName evidence="12">Lipoprotein-anchoring transpeptidase ErfK/SrfK</fullName>
    </submittedName>
</protein>